<name>A0A1V3NUF0_9GAMM</name>
<dbReference type="EMBL" id="MVBK01000002">
    <property type="protein sequence ID" value="OOG28747.1"/>
    <property type="molecule type" value="Genomic_DNA"/>
</dbReference>
<dbReference type="Gene3D" id="3.40.30.10">
    <property type="entry name" value="Glutaredoxin"/>
    <property type="match status" value="1"/>
</dbReference>
<dbReference type="InterPro" id="IPR012336">
    <property type="entry name" value="Thioredoxin-like_fold"/>
</dbReference>
<dbReference type="InterPro" id="IPR011989">
    <property type="entry name" value="ARM-like"/>
</dbReference>
<dbReference type="InterPro" id="IPR036249">
    <property type="entry name" value="Thioredoxin-like_sf"/>
</dbReference>
<feature type="domain" description="Thioredoxin-like fold" evidence="1">
    <location>
        <begin position="18"/>
        <end position="87"/>
    </location>
</feature>
<reference evidence="2 3" key="1">
    <citation type="submission" date="2017-02" db="EMBL/GenBank/DDBJ databases">
        <title>Genomic diversity within the haloalkaliphilic genus Thioalkalivibrio.</title>
        <authorList>
            <person name="Ahn A.-C."/>
            <person name="Meier-Kolthoff J."/>
            <person name="Overmars L."/>
            <person name="Richter M."/>
            <person name="Woyke T."/>
            <person name="Sorokin D.Y."/>
            <person name="Muyzer G."/>
        </authorList>
    </citation>
    <scope>NUCLEOTIDE SEQUENCE [LARGE SCALE GENOMIC DNA]</scope>
    <source>
        <strain evidence="2 3">ALJD</strain>
    </source>
</reference>
<evidence type="ECO:0000313" key="2">
    <source>
        <dbReference type="EMBL" id="OOG28747.1"/>
    </source>
</evidence>
<comment type="caution">
    <text evidence="2">The sequence shown here is derived from an EMBL/GenBank/DDBJ whole genome shotgun (WGS) entry which is preliminary data.</text>
</comment>
<dbReference type="Proteomes" id="UP000189462">
    <property type="component" value="Unassembled WGS sequence"/>
</dbReference>
<dbReference type="RefSeq" id="WP_077277227.1">
    <property type="nucleotide sequence ID" value="NZ_MVBK01000002.1"/>
</dbReference>
<dbReference type="OrthoDB" id="8560116at2"/>
<organism evidence="2 3">
    <name type="scientific">Thioalkalivibrio denitrificans</name>
    <dbReference type="NCBI Taxonomy" id="108003"/>
    <lineage>
        <taxon>Bacteria</taxon>
        <taxon>Pseudomonadati</taxon>
        <taxon>Pseudomonadota</taxon>
        <taxon>Gammaproteobacteria</taxon>
        <taxon>Chromatiales</taxon>
        <taxon>Ectothiorhodospiraceae</taxon>
        <taxon>Thioalkalivibrio</taxon>
    </lineage>
</organism>
<dbReference type="SUPFAM" id="SSF48371">
    <property type="entry name" value="ARM repeat"/>
    <property type="match status" value="1"/>
</dbReference>
<dbReference type="AlphaFoldDB" id="A0A1V3NUF0"/>
<dbReference type="STRING" id="108003.B1C78_00700"/>
<sequence length="220" mass="23237">MSESRQSQQAPVRALLLVAPGCPHCPTVLEGLATLVKDGTLGRLEVVNIAVESEPAATLGVRSVPWARIGAFELAGLHSPEELRHWAELAGREEGMTIYLADLMATGRRDQAGALLRKDPSLMHHLAALLGDTDSELSVRIGVMATLEELQEEGALEGQAPLFAPLTAHANARVRADACHALTLIGGPDALAALEARVTDPDPEVRETALDGVEALKGTN</sequence>
<protein>
    <submittedName>
        <fullName evidence="2">Thioredoxin family protein</fullName>
    </submittedName>
</protein>
<gene>
    <name evidence="2" type="ORF">B1C78_00700</name>
</gene>
<dbReference type="Pfam" id="PF13646">
    <property type="entry name" value="HEAT_2"/>
    <property type="match status" value="1"/>
</dbReference>
<evidence type="ECO:0000313" key="3">
    <source>
        <dbReference type="Proteomes" id="UP000189462"/>
    </source>
</evidence>
<dbReference type="SUPFAM" id="SSF52833">
    <property type="entry name" value="Thioredoxin-like"/>
    <property type="match status" value="1"/>
</dbReference>
<accession>A0A1V3NUF0</accession>
<keyword evidence="3" id="KW-1185">Reference proteome</keyword>
<dbReference type="Pfam" id="PF13192">
    <property type="entry name" value="Thioredoxin_3"/>
    <property type="match status" value="1"/>
</dbReference>
<evidence type="ECO:0000259" key="1">
    <source>
        <dbReference type="Pfam" id="PF13192"/>
    </source>
</evidence>
<dbReference type="InterPro" id="IPR016024">
    <property type="entry name" value="ARM-type_fold"/>
</dbReference>
<proteinExistence type="predicted"/>
<dbReference type="Gene3D" id="1.25.10.10">
    <property type="entry name" value="Leucine-rich Repeat Variant"/>
    <property type="match status" value="1"/>
</dbReference>